<dbReference type="InterPro" id="IPR000904">
    <property type="entry name" value="Sec7_dom"/>
</dbReference>
<evidence type="ECO:0000313" key="4">
    <source>
        <dbReference type="Proteomes" id="UP000011087"/>
    </source>
</evidence>
<dbReference type="EMBL" id="JH993115">
    <property type="protein sequence ID" value="EKX34239.1"/>
    <property type="molecule type" value="Genomic_DNA"/>
</dbReference>
<organism evidence="2">
    <name type="scientific">Guillardia theta (strain CCMP2712)</name>
    <name type="common">Cryptophyte</name>
    <dbReference type="NCBI Taxonomy" id="905079"/>
    <lineage>
        <taxon>Eukaryota</taxon>
        <taxon>Cryptophyceae</taxon>
        <taxon>Pyrenomonadales</taxon>
        <taxon>Geminigeraceae</taxon>
        <taxon>Guillardia</taxon>
    </lineage>
</organism>
<dbReference type="KEGG" id="gtt:GUITHDRAFT_147359"/>
<evidence type="ECO:0000313" key="2">
    <source>
        <dbReference type="EMBL" id="EKX34239.1"/>
    </source>
</evidence>
<accession>L1IEB4</accession>
<dbReference type="Proteomes" id="UP000011087">
    <property type="component" value="Unassembled WGS sequence"/>
</dbReference>
<dbReference type="CDD" id="cd00171">
    <property type="entry name" value="Sec7"/>
    <property type="match status" value="1"/>
</dbReference>
<dbReference type="GO" id="GO:0005085">
    <property type="term" value="F:guanyl-nucleotide exchange factor activity"/>
    <property type="evidence" value="ECO:0007669"/>
    <property type="project" value="InterPro"/>
</dbReference>
<dbReference type="eggNOG" id="KOG0929">
    <property type="taxonomic scope" value="Eukaryota"/>
</dbReference>
<reference evidence="4" key="2">
    <citation type="submission" date="2012-11" db="EMBL/GenBank/DDBJ databases">
        <authorList>
            <person name="Kuo A."/>
            <person name="Curtis B.A."/>
            <person name="Tanifuji G."/>
            <person name="Burki F."/>
            <person name="Gruber A."/>
            <person name="Irimia M."/>
            <person name="Maruyama S."/>
            <person name="Arias M.C."/>
            <person name="Ball S.G."/>
            <person name="Gile G.H."/>
            <person name="Hirakawa Y."/>
            <person name="Hopkins J.F."/>
            <person name="Rensing S.A."/>
            <person name="Schmutz J."/>
            <person name="Symeonidi A."/>
            <person name="Elias M."/>
            <person name="Eveleigh R.J."/>
            <person name="Herman E.K."/>
            <person name="Klute M.J."/>
            <person name="Nakayama T."/>
            <person name="Obornik M."/>
            <person name="Reyes-Prieto A."/>
            <person name="Armbrust E.V."/>
            <person name="Aves S.J."/>
            <person name="Beiko R.G."/>
            <person name="Coutinho P."/>
            <person name="Dacks J.B."/>
            <person name="Durnford D.G."/>
            <person name="Fast N.M."/>
            <person name="Green B.R."/>
            <person name="Grisdale C."/>
            <person name="Hempe F."/>
            <person name="Henrissat B."/>
            <person name="Hoppner M.P."/>
            <person name="Ishida K.-I."/>
            <person name="Kim E."/>
            <person name="Koreny L."/>
            <person name="Kroth P.G."/>
            <person name="Liu Y."/>
            <person name="Malik S.-B."/>
            <person name="Maier U.G."/>
            <person name="McRose D."/>
            <person name="Mock T."/>
            <person name="Neilson J.A."/>
            <person name="Onodera N.T."/>
            <person name="Poole A.M."/>
            <person name="Pritham E.J."/>
            <person name="Richards T.A."/>
            <person name="Rocap G."/>
            <person name="Roy S.W."/>
            <person name="Sarai C."/>
            <person name="Schaack S."/>
            <person name="Shirato S."/>
            <person name="Slamovits C.H."/>
            <person name="Spencer D.F."/>
            <person name="Suzuki S."/>
            <person name="Worden A.Z."/>
            <person name="Zauner S."/>
            <person name="Barry K."/>
            <person name="Bell C."/>
            <person name="Bharti A.K."/>
            <person name="Crow J.A."/>
            <person name="Grimwood J."/>
            <person name="Kramer R."/>
            <person name="Lindquist E."/>
            <person name="Lucas S."/>
            <person name="Salamov A."/>
            <person name="McFadden G.I."/>
            <person name="Lane C.E."/>
            <person name="Keeling P.J."/>
            <person name="Gray M.W."/>
            <person name="Grigoriev I.V."/>
            <person name="Archibald J.M."/>
        </authorList>
    </citation>
    <scope>NUCLEOTIDE SEQUENCE</scope>
    <source>
        <strain evidence="4">CCMP2712</strain>
    </source>
</reference>
<dbReference type="OMA" id="GIASMHE"/>
<dbReference type="Pfam" id="PF01369">
    <property type="entry name" value="Sec7"/>
    <property type="match status" value="1"/>
</dbReference>
<evidence type="ECO:0000313" key="3">
    <source>
        <dbReference type="EnsemblProtists" id="EKX34239"/>
    </source>
</evidence>
<reference evidence="3" key="3">
    <citation type="submission" date="2016-03" db="UniProtKB">
        <authorList>
            <consortium name="EnsemblProtists"/>
        </authorList>
    </citation>
    <scope>IDENTIFICATION</scope>
</reference>
<dbReference type="SMART" id="SM00222">
    <property type="entry name" value="Sec7"/>
    <property type="match status" value="1"/>
</dbReference>
<dbReference type="AlphaFoldDB" id="L1IEB4"/>
<sequence>MDGFVDKEFLSQFKDNPKKAVKRLIDSGRLERDPETISNLLLYTDGLDDTAVGDYIGDGDELCGKVLHHYVGTFNFTGLGFDDALRKFLSAFRLPGEAQKIERIMDAFAAQFHRNNPRAFRHPDTAFKLAYSVIMLNTDAHNPAIKQSRKMTKEQFVRNNRGLDDGHDLPQEFLEIIHDRSSS</sequence>
<evidence type="ECO:0000259" key="1">
    <source>
        <dbReference type="PROSITE" id="PS50190"/>
    </source>
</evidence>
<dbReference type="InterPro" id="IPR023394">
    <property type="entry name" value="Sec7_C_sf"/>
</dbReference>
<dbReference type="FunFam" id="1.10.1000.11:FF:000002">
    <property type="entry name" value="Cytohesin 1"/>
    <property type="match status" value="1"/>
</dbReference>
<dbReference type="RefSeq" id="XP_005821219.1">
    <property type="nucleotide sequence ID" value="XM_005821162.1"/>
</dbReference>
<dbReference type="InterPro" id="IPR035999">
    <property type="entry name" value="Sec7_dom_sf"/>
</dbReference>
<dbReference type="GeneID" id="17290985"/>
<gene>
    <name evidence="2" type="ORF">GUITHDRAFT_147359</name>
</gene>
<dbReference type="OrthoDB" id="430364at2759"/>
<reference evidence="2 4" key="1">
    <citation type="journal article" date="2012" name="Nature">
        <title>Algal genomes reveal evolutionary mosaicism and the fate of nucleomorphs.</title>
        <authorList>
            <consortium name="DOE Joint Genome Institute"/>
            <person name="Curtis B.A."/>
            <person name="Tanifuji G."/>
            <person name="Burki F."/>
            <person name="Gruber A."/>
            <person name="Irimia M."/>
            <person name="Maruyama S."/>
            <person name="Arias M.C."/>
            <person name="Ball S.G."/>
            <person name="Gile G.H."/>
            <person name="Hirakawa Y."/>
            <person name="Hopkins J.F."/>
            <person name="Kuo A."/>
            <person name="Rensing S.A."/>
            <person name="Schmutz J."/>
            <person name="Symeonidi A."/>
            <person name="Elias M."/>
            <person name="Eveleigh R.J."/>
            <person name="Herman E.K."/>
            <person name="Klute M.J."/>
            <person name="Nakayama T."/>
            <person name="Obornik M."/>
            <person name="Reyes-Prieto A."/>
            <person name="Armbrust E.V."/>
            <person name="Aves S.J."/>
            <person name="Beiko R.G."/>
            <person name="Coutinho P."/>
            <person name="Dacks J.B."/>
            <person name="Durnford D.G."/>
            <person name="Fast N.M."/>
            <person name="Green B.R."/>
            <person name="Grisdale C.J."/>
            <person name="Hempel F."/>
            <person name="Henrissat B."/>
            <person name="Hoppner M.P."/>
            <person name="Ishida K."/>
            <person name="Kim E."/>
            <person name="Koreny L."/>
            <person name="Kroth P.G."/>
            <person name="Liu Y."/>
            <person name="Malik S.B."/>
            <person name="Maier U.G."/>
            <person name="McRose D."/>
            <person name="Mock T."/>
            <person name="Neilson J.A."/>
            <person name="Onodera N.T."/>
            <person name="Poole A.M."/>
            <person name="Pritham E.J."/>
            <person name="Richards T.A."/>
            <person name="Rocap G."/>
            <person name="Roy S.W."/>
            <person name="Sarai C."/>
            <person name="Schaack S."/>
            <person name="Shirato S."/>
            <person name="Slamovits C.H."/>
            <person name="Spencer D.F."/>
            <person name="Suzuki S."/>
            <person name="Worden A.Z."/>
            <person name="Zauner S."/>
            <person name="Barry K."/>
            <person name="Bell C."/>
            <person name="Bharti A.K."/>
            <person name="Crow J.A."/>
            <person name="Grimwood J."/>
            <person name="Kramer R."/>
            <person name="Lindquist E."/>
            <person name="Lucas S."/>
            <person name="Salamov A."/>
            <person name="McFadden G.I."/>
            <person name="Lane C.E."/>
            <person name="Keeling P.J."/>
            <person name="Gray M.W."/>
            <person name="Grigoriev I.V."/>
            <person name="Archibald J.M."/>
        </authorList>
    </citation>
    <scope>NUCLEOTIDE SEQUENCE</scope>
    <source>
        <strain evidence="2 4">CCMP2712</strain>
    </source>
</reference>
<name>L1IEB4_GUITC</name>
<dbReference type="Gene3D" id="1.10.1000.11">
    <property type="entry name" value="Arf Nucleotide-binding Site Opener,domain 2"/>
    <property type="match status" value="1"/>
</dbReference>
<feature type="domain" description="SEC7" evidence="1">
    <location>
        <begin position="13"/>
        <end position="180"/>
    </location>
</feature>
<dbReference type="EnsemblProtists" id="EKX34239">
    <property type="protein sequence ID" value="EKX34239"/>
    <property type="gene ID" value="GUITHDRAFT_147359"/>
</dbReference>
<protein>
    <recommendedName>
        <fullName evidence="1">SEC7 domain-containing protein</fullName>
    </recommendedName>
</protein>
<dbReference type="SUPFAM" id="SSF48425">
    <property type="entry name" value="Sec7 domain"/>
    <property type="match status" value="1"/>
</dbReference>
<dbReference type="STRING" id="905079.L1IEB4"/>
<proteinExistence type="predicted"/>
<keyword evidence="4" id="KW-1185">Reference proteome</keyword>
<dbReference type="Gene3D" id="1.10.220.20">
    <property type="match status" value="1"/>
</dbReference>
<dbReference type="PROSITE" id="PS50190">
    <property type="entry name" value="SEC7"/>
    <property type="match status" value="1"/>
</dbReference>
<dbReference type="PANTHER" id="PTHR10663:SF375">
    <property type="entry name" value="LD29171P"/>
    <property type="match status" value="1"/>
</dbReference>
<dbReference type="GO" id="GO:0032012">
    <property type="term" value="P:regulation of ARF protein signal transduction"/>
    <property type="evidence" value="ECO:0007669"/>
    <property type="project" value="InterPro"/>
</dbReference>
<dbReference type="HOGENOM" id="CLU_032820_1_1_1"/>
<dbReference type="PaxDb" id="55529-EKX34239"/>
<dbReference type="PANTHER" id="PTHR10663">
    <property type="entry name" value="GUANYL-NUCLEOTIDE EXCHANGE FACTOR"/>
    <property type="match status" value="1"/>
</dbReference>